<proteinExistence type="predicted"/>
<dbReference type="InterPro" id="IPR057066">
    <property type="entry name" value="Ig_ILCR1"/>
</dbReference>
<reference evidence="4" key="1">
    <citation type="submission" date="2016-06" db="UniProtKB">
        <authorList>
            <consortium name="WormBaseParasite"/>
        </authorList>
    </citation>
    <scope>IDENTIFICATION</scope>
</reference>
<dbReference type="EMBL" id="UYWY01001454">
    <property type="protein sequence ID" value="VDM26788.1"/>
    <property type="molecule type" value="Genomic_DNA"/>
</dbReference>
<dbReference type="Pfam" id="PF25519">
    <property type="entry name" value="ILCR1_N"/>
    <property type="match status" value="1"/>
</dbReference>
<accession>A0A183TZU0</accession>
<dbReference type="Proteomes" id="UP000050794">
    <property type="component" value="Unassembled WGS sequence"/>
</dbReference>
<protein>
    <submittedName>
        <fullName evidence="4">DUF3480 domain-containing protein</fullName>
    </submittedName>
</protein>
<organism evidence="3 4">
    <name type="scientific">Toxocara canis</name>
    <name type="common">Canine roundworm</name>
    <dbReference type="NCBI Taxonomy" id="6265"/>
    <lineage>
        <taxon>Eukaryota</taxon>
        <taxon>Metazoa</taxon>
        <taxon>Ecdysozoa</taxon>
        <taxon>Nematoda</taxon>
        <taxon>Chromadorea</taxon>
        <taxon>Rhabditida</taxon>
        <taxon>Spirurina</taxon>
        <taxon>Ascaridomorpha</taxon>
        <taxon>Ascaridoidea</taxon>
        <taxon>Toxocaridae</taxon>
        <taxon>Toxocara</taxon>
    </lineage>
</organism>
<gene>
    <name evidence="2" type="ORF">TCNE_LOCUS1760</name>
</gene>
<dbReference type="Pfam" id="PF23608">
    <property type="entry name" value="Ig_ILCR1"/>
    <property type="match status" value="1"/>
</dbReference>
<dbReference type="WBParaSite" id="TCNE_0000175901-mRNA-1">
    <property type="protein sequence ID" value="TCNE_0000175901-mRNA-1"/>
    <property type="gene ID" value="TCNE_0000175901"/>
</dbReference>
<evidence type="ECO:0000259" key="1">
    <source>
        <dbReference type="Pfam" id="PF23608"/>
    </source>
</evidence>
<evidence type="ECO:0000313" key="4">
    <source>
        <dbReference type="WBParaSite" id="TCNE_0000175901-mRNA-1"/>
    </source>
</evidence>
<evidence type="ECO:0000313" key="2">
    <source>
        <dbReference type="EMBL" id="VDM26788.1"/>
    </source>
</evidence>
<evidence type="ECO:0000313" key="3">
    <source>
        <dbReference type="Proteomes" id="UP000050794"/>
    </source>
</evidence>
<feature type="domain" description="ILCR1 Ig-like" evidence="1">
    <location>
        <begin position="82"/>
        <end position="161"/>
    </location>
</feature>
<keyword evidence="3" id="KW-1185">Reference proteome</keyword>
<sequence>PRFHFSTESIFEFGIAYDVILTSLPRSNSLQHSVIKHITMPRHPELNKTSSDSSFDCSKYCEFLYLCFCGVFIAVVSNPQASKWTAGFRRIFVHSLARTIQIEFVGAPAHYCFEAYEVRLKDETGLDLLHSSIIPVEAMRSELIDNITVLFGEYNFTDLEVSAI</sequence>
<dbReference type="AlphaFoldDB" id="A0A183TZU0"/>
<reference evidence="2 3" key="2">
    <citation type="submission" date="2018-11" db="EMBL/GenBank/DDBJ databases">
        <authorList>
            <consortium name="Pathogen Informatics"/>
        </authorList>
    </citation>
    <scope>NUCLEOTIDE SEQUENCE [LARGE SCALE GENOMIC DNA]</scope>
</reference>
<name>A0A183TZU0_TOXCA</name>